<feature type="region of interest" description="Disordered" evidence="1">
    <location>
        <begin position="1"/>
        <end position="80"/>
    </location>
</feature>
<dbReference type="GO" id="GO:0003723">
    <property type="term" value="F:RNA binding"/>
    <property type="evidence" value="ECO:0007669"/>
    <property type="project" value="TreeGrafter"/>
</dbReference>
<dbReference type="InterPro" id="IPR050870">
    <property type="entry name" value="FAST_kinase"/>
</dbReference>
<keyword evidence="3" id="KW-1185">Reference proteome</keyword>
<accession>A0A2V0NUP7</accession>
<dbReference type="GO" id="GO:0005759">
    <property type="term" value="C:mitochondrial matrix"/>
    <property type="evidence" value="ECO:0007669"/>
    <property type="project" value="TreeGrafter"/>
</dbReference>
<dbReference type="GO" id="GO:0000963">
    <property type="term" value="P:mitochondrial RNA processing"/>
    <property type="evidence" value="ECO:0007669"/>
    <property type="project" value="TreeGrafter"/>
</dbReference>
<comment type="caution">
    <text evidence="2">The sequence shown here is derived from an EMBL/GenBank/DDBJ whole genome shotgun (WGS) entry which is preliminary data.</text>
</comment>
<dbReference type="PANTHER" id="PTHR21228">
    <property type="entry name" value="FAST LEU-RICH DOMAIN-CONTAINING"/>
    <property type="match status" value="1"/>
</dbReference>
<sequence>MRPPRAAAQASARPASNSAPAYLARPRASRKGPVPVFAAYSGRSSGARLGGSQDGPDRAAGHNGGGGGGSGGAGPSDRAAGGWVVSSAAAAVSAPVAPPTALDSAGAALLEAVASVRVRVPALPPLGRAAARGGGGGGGGGGAHDLEGDHPGPAAVAAAGPAAADGAWPAPPAAVPAAPAAGHPLAALTARADAWAAAGERPGDEAWAALEREARPLLRGAPADAVVALLDAAARAGRRPSAPWLAAAQAEIAAAAARAPLSVDDWAAALSAAARCGPVERGCAAAAFSDTTPALAAAPPDGAARLLWGVAKARAAPPPAWLEALRGALPALAPGMSAPQLACALRSLAVMSERTEGEELRPAAAALAEALAARGPASGAGPGELAQAVWALARLGCRGAAHVSAAAALLAPIQQQLPRLTAGQLGCLLWALAKMEAPVPPSTAAELALEFAAQMRAMSNREWVQSAWALAKLGARLSPASADAFWQQAHLRTLAPGESTLVLWAVARLGLDPPPRWLAAQLARVEGSLPGLRPDQHAATLVALARMGRAPPRGWVAAFEAATRLEEFKLQELVNMLWAFNALRHAPSLPWQHACVTALRAACADACGQSAPLGADAVAGLLEEAGLLPVLSEAVAAQSASEASGDEGDDDGEGSCPLSFAFELPLGAA</sequence>
<dbReference type="Proteomes" id="UP000247498">
    <property type="component" value="Unassembled WGS sequence"/>
</dbReference>
<dbReference type="GO" id="GO:0035770">
    <property type="term" value="C:ribonucleoprotein granule"/>
    <property type="evidence" value="ECO:0007669"/>
    <property type="project" value="TreeGrafter"/>
</dbReference>
<feature type="compositionally biased region" description="Low complexity" evidence="1">
    <location>
        <begin position="151"/>
        <end position="168"/>
    </location>
</feature>
<proteinExistence type="predicted"/>
<dbReference type="GO" id="GO:0044528">
    <property type="term" value="P:regulation of mitochondrial mRNA stability"/>
    <property type="evidence" value="ECO:0007669"/>
    <property type="project" value="TreeGrafter"/>
</dbReference>
<protein>
    <recommendedName>
        <fullName evidence="4">RAP domain-containing protein</fullName>
    </recommendedName>
</protein>
<feature type="compositionally biased region" description="Gly residues" evidence="1">
    <location>
        <begin position="62"/>
        <end position="74"/>
    </location>
</feature>
<dbReference type="GO" id="GO:0009507">
    <property type="term" value="C:chloroplast"/>
    <property type="evidence" value="ECO:0007669"/>
    <property type="project" value="GOC"/>
</dbReference>
<dbReference type="STRING" id="307507.A0A2V0NUP7"/>
<feature type="region of interest" description="Disordered" evidence="1">
    <location>
        <begin position="131"/>
        <end position="168"/>
    </location>
</feature>
<evidence type="ECO:0000313" key="2">
    <source>
        <dbReference type="EMBL" id="GBF91059.1"/>
    </source>
</evidence>
<reference evidence="2 3" key="1">
    <citation type="journal article" date="2018" name="Sci. Rep.">
        <title>Raphidocelis subcapitata (=Pseudokirchneriella subcapitata) provides an insight into genome evolution and environmental adaptations in the Sphaeropleales.</title>
        <authorList>
            <person name="Suzuki S."/>
            <person name="Yamaguchi H."/>
            <person name="Nakajima N."/>
            <person name="Kawachi M."/>
        </authorList>
    </citation>
    <scope>NUCLEOTIDE SEQUENCE [LARGE SCALE GENOMIC DNA]</scope>
    <source>
        <strain evidence="2 3">NIES-35</strain>
    </source>
</reference>
<feature type="compositionally biased region" description="Low complexity" evidence="1">
    <location>
        <begin position="38"/>
        <end position="47"/>
    </location>
</feature>
<evidence type="ECO:0000313" key="3">
    <source>
        <dbReference type="Proteomes" id="UP000247498"/>
    </source>
</evidence>
<dbReference type="PANTHER" id="PTHR21228:SF40">
    <property type="entry name" value="LD45607P"/>
    <property type="match status" value="1"/>
</dbReference>
<dbReference type="OrthoDB" id="547751at2759"/>
<feature type="compositionally biased region" description="Gly residues" evidence="1">
    <location>
        <begin position="132"/>
        <end position="143"/>
    </location>
</feature>
<feature type="compositionally biased region" description="Low complexity" evidence="1">
    <location>
        <begin position="1"/>
        <end position="21"/>
    </location>
</feature>
<dbReference type="EMBL" id="BDRX01000021">
    <property type="protein sequence ID" value="GBF91059.1"/>
    <property type="molecule type" value="Genomic_DNA"/>
</dbReference>
<organism evidence="2 3">
    <name type="scientific">Raphidocelis subcapitata</name>
    <dbReference type="NCBI Taxonomy" id="307507"/>
    <lineage>
        <taxon>Eukaryota</taxon>
        <taxon>Viridiplantae</taxon>
        <taxon>Chlorophyta</taxon>
        <taxon>core chlorophytes</taxon>
        <taxon>Chlorophyceae</taxon>
        <taxon>CS clade</taxon>
        <taxon>Sphaeropleales</taxon>
        <taxon>Selenastraceae</taxon>
        <taxon>Raphidocelis</taxon>
    </lineage>
</organism>
<dbReference type="InParanoid" id="A0A2V0NUP7"/>
<name>A0A2V0NUP7_9CHLO</name>
<evidence type="ECO:0000256" key="1">
    <source>
        <dbReference type="SAM" id="MobiDB-lite"/>
    </source>
</evidence>
<dbReference type="GO" id="GO:1901259">
    <property type="term" value="P:chloroplast rRNA processing"/>
    <property type="evidence" value="ECO:0007669"/>
    <property type="project" value="TreeGrafter"/>
</dbReference>
<evidence type="ECO:0008006" key="4">
    <source>
        <dbReference type="Google" id="ProtNLM"/>
    </source>
</evidence>
<dbReference type="AlphaFoldDB" id="A0A2V0NUP7"/>
<gene>
    <name evidence="2" type="ORF">Rsub_03915</name>
</gene>